<proteinExistence type="predicted"/>
<gene>
    <name evidence="6" type="ORF">ASPWEDRAFT_37503</name>
</gene>
<evidence type="ECO:0000313" key="7">
    <source>
        <dbReference type="Proteomes" id="UP000184383"/>
    </source>
</evidence>
<dbReference type="GO" id="GO:0005516">
    <property type="term" value="F:calmodulin binding"/>
    <property type="evidence" value="ECO:0007669"/>
    <property type="project" value="UniProtKB-KW"/>
</dbReference>
<evidence type="ECO:0000313" key="6">
    <source>
        <dbReference type="EMBL" id="OJJ39680.1"/>
    </source>
</evidence>
<dbReference type="GO" id="GO:0005737">
    <property type="term" value="C:cytoplasm"/>
    <property type="evidence" value="ECO:0007669"/>
    <property type="project" value="UniProtKB-SubCell"/>
</dbReference>
<comment type="subcellular location">
    <subcellularLocation>
        <location evidence="1">Cytoplasm</location>
    </subcellularLocation>
</comment>
<keyword evidence="7" id="KW-1185">Reference proteome</keyword>
<organism evidence="6 7">
    <name type="scientific">Aspergillus wentii DTO 134E9</name>
    <dbReference type="NCBI Taxonomy" id="1073089"/>
    <lineage>
        <taxon>Eukaryota</taxon>
        <taxon>Fungi</taxon>
        <taxon>Dikarya</taxon>
        <taxon>Ascomycota</taxon>
        <taxon>Pezizomycotina</taxon>
        <taxon>Eurotiomycetes</taxon>
        <taxon>Eurotiomycetidae</taxon>
        <taxon>Eurotiales</taxon>
        <taxon>Aspergillaceae</taxon>
        <taxon>Aspergillus</taxon>
        <taxon>Aspergillus subgen. Cremei</taxon>
    </lineage>
</organism>
<evidence type="ECO:0000259" key="5">
    <source>
        <dbReference type="PROSITE" id="PS50021"/>
    </source>
</evidence>
<dbReference type="InterPro" id="IPR036872">
    <property type="entry name" value="CH_dom_sf"/>
</dbReference>
<evidence type="ECO:0000256" key="4">
    <source>
        <dbReference type="SAM" id="MobiDB-lite"/>
    </source>
</evidence>
<dbReference type="GO" id="GO:0000922">
    <property type="term" value="C:spindle pole"/>
    <property type="evidence" value="ECO:0007669"/>
    <property type="project" value="TreeGrafter"/>
</dbReference>
<sequence>MSGLLYEAVTPCPSRGKTSRFDRSSAGNSTFSLWEDDSTCFDDTQDIEFTTEIKPSVLTGAKPRRKNKTASSFQIHDEHEEAPARPVTSQKRETRRTIAPSGRKSSLLAQPAQRFRPKVSFGPSPSSEISHARIEPESKVQNTALDAEENKALLMQINGKDNVKKDPLKKDVRRDTVYIPTEDTTVASAFMGLFSPIKSQTTSEIANFTENTEINSLEAQIVRKRQAKRSLTSSARRAPLQQSSKIAQEAAIRVDVAGKNGGKENVPPGGLVSKAKSRKDQFPIFDESQAKGMPMTSNPVKPRLNTTSAPAKSGKPLAARTVNASSRRPALGVKENNAAPKVNVSQKKDIAKNKKVASETKTVPRTSKLTNPLKRSKIDISKVSGPSVKAKKLDLEYPLLNENIASSKLYDDGWLSHQEVVITQLANGLFNHKNGSLETEEPATLRHELLEIYQDDFFPHFHKRLQASLLYGAMSIPKDTLARNTRLKQDVGLKRRVLDIWTKTYDLRALRAAVETVIGRQVSNDSTTDEKTLKRKLESFLDTFLLQNEDMKHHVETGRDADLAGQAYRRTILRSIMIVVLLDKARLTTGTMLPRRLFVSSSLLKSSAGVIQNLARLLLPAPGDIIKSLYHVDCQLSYKQHELQEYEYQISNLAVDLRDGVRLTRIVELVLYSASCPDQDGDWPLSQRLKFPCLSRATKLYNVQIALDTLASVNGGNTLVRDVRAEDIINGHREKTIALLWGLVGKWGLTVLVDRDEVRKEIKRLRHKAAAVWGYDRVKDETWYTWDNSAESDVYTSLLKHWACLLACLKGVRIDNFSTSFADGKIYESIVDEYEGYLGVSDNQSASLKSRLQGVGCSAEFANLVCPDGLSLSHIFDSEFTLGGLAFLCSRLLSASRRARAAMVVQRAWRRFRDQRV</sequence>
<feature type="compositionally biased region" description="Polar residues" evidence="4">
    <location>
        <begin position="295"/>
        <end position="310"/>
    </location>
</feature>
<feature type="region of interest" description="Disordered" evidence="4">
    <location>
        <begin position="1"/>
        <end position="28"/>
    </location>
</feature>
<dbReference type="InterPro" id="IPR051185">
    <property type="entry name" value="ASPM"/>
</dbReference>
<dbReference type="STRING" id="1073089.A0A1L9RXL1"/>
<dbReference type="InterPro" id="IPR001715">
    <property type="entry name" value="CH_dom"/>
</dbReference>
<reference evidence="7" key="1">
    <citation type="journal article" date="2017" name="Genome Biol.">
        <title>Comparative genomics reveals high biological diversity and specific adaptations in the industrially and medically important fungal genus Aspergillus.</title>
        <authorList>
            <person name="de Vries R.P."/>
            <person name="Riley R."/>
            <person name="Wiebenga A."/>
            <person name="Aguilar-Osorio G."/>
            <person name="Amillis S."/>
            <person name="Uchima C.A."/>
            <person name="Anderluh G."/>
            <person name="Asadollahi M."/>
            <person name="Askin M."/>
            <person name="Barry K."/>
            <person name="Battaglia E."/>
            <person name="Bayram O."/>
            <person name="Benocci T."/>
            <person name="Braus-Stromeyer S.A."/>
            <person name="Caldana C."/>
            <person name="Canovas D."/>
            <person name="Cerqueira G.C."/>
            <person name="Chen F."/>
            <person name="Chen W."/>
            <person name="Choi C."/>
            <person name="Clum A."/>
            <person name="Dos Santos R.A."/>
            <person name="Damasio A.R."/>
            <person name="Diallinas G."/>
            <person name="Emri T."/>
            <person name="Fekete E."/>
            <person name="Flipphi M."/>
            <person name="Freyberg S."/>
            <person name="Gallo A."/>
            <person name="Gournas C."/>
            <person name="Habgood R."/>
            <person name="Hainaut M."/>
            <person name="Harispe M.L."/>
            <person name="Henrissat B."/>
            <person name="Hilden K.S."/>
            <person name="Hope R."/>
            <person name="Hossain A."/>
            <person name="Karabika E."/>
            <person name="Karaffa L."/>
            <person name="Karanyi Z."/>
            <person name="Krasevec N."/>
            <person name="Kuo A."/>
            <person name="Kusch H."/>
            <person name="LaButti K."/>
            <person name="Lagendijk E.L."/>
            <person name="Lapidus A."/>
            <person name="Levasseur A."/>
            <person name="Lindquist E."/>
            <person name="Lipzen A."/>
            <person name="Logrieco A.F."/>
            <person name="MacCabe A."/>
            <person name="Maekelae M.R."/>
            <person name="Malavazi I."/>
            <person name="Melin P."/>
            <person name="Meyer V."/>
            <person name="Mielnichuk N."/>
            <person name="Miskei M."/>
            <person name="Molnar A.P."/>
            <person name="Mule G."/>
            <person name="Ngan C.Y."/>
            <person name="Orejas M."/>
            <person name="Orosz E."/>
            <person name="Ouedraogo J.P."/>
            <person name="Overkamp K.M."/>
            <person name="Park H.-S."/>
            <person name="Perrone G."/>
            <person name="Piumi F."/>
            <person name="Punt P.J."/>
            <person name="Ram A.F."/>
            <person name="Ramon A."/>
            <person name="Rauscher S."/>
            <person name="Record E."/>
            <person name="Riano-Pachon D.M."/>
            <person name="Robert V."/>
            <person name="Roehrig J."/>
            <person name="Ruller R."/>
            <person name="Salamov A."/>
            <person name="Salih N.S."/>
            <person name="Samson R.A."/>
            <person name="Sandor E."/>
            <person name="Sanguinetti M."/>
            <person name="Schuetze T."/>
            <person name="Sepcic K."/>
            <person name="Shelest E."/>
            <person name="Sherlock G."/>
            <person name="Sophianopoulou V."/>
            <person name="Squina F.M."/>
            <person name="Sun H."/>
            <person name="Susca A."/>
            <person name="Todd R.B."/>
            <person name="Tsang A."/>
            <person name="Unkles S.E."/>
            <person name="van de Wiele N."/>
            <person name="van Rossen-Uffink D."/>
            <person name="Oliveira J.V."/>
            <person name="Vesth T.C."/>
            <person name="Visser J."/>
            <person name="Yu J.-H."/>
            <person name="Zhou M."/>
            <person name="Andersen M.R."/>
            <person name="Archer D.B."/>
            <person name="Baker S.E."/>
            <person name="Benoit I."/>
            <person name="Brakhage A.A."/>
            <person name="Braus G.H."/>
            <person name="Fischer R."/>
            <person name="Frisvad J.C."/>
            <person name="Goldman G.H."/>
            <person name="Houbraken J."/>
            <person name="Oakley B."/>
            <person name="Pocsi I."/>
            <person name="Scazzocchio C."/>
            <person name="Seiboth B."/>
            <person name="vanKuyk P.A."/>
            <person name="Wortman J."/>
            <person name="Dyer P.S."/>
            <person name="Grigoriev I.V."/>
        </authorList>
    </citation>
    <scope>NUCLEOTIDE SEQUENCE [LARGE SCALE GENOMIC DNA]</scope>
    <source>
        <strain evidence="7">DTO 134E9</strain>
    </source>
</reference>
<dbReference type="EMBL" id="KV878210">
    <property type="protein sequence ID" value="OJJ39680.1"/>
    <property type="molecule type" value="Genomic_DNA"/>
</dbReference>
<dbReference type="Proteomes" id="UP000184383">
    <property type="component" value="Unassembled WGS sequence"/>
</dbReference>
<evidence type="ECO:0000256" key="2">
    <source>
        <dbReference type="ARBA" id="ARBA00022490"/>
    </source>
</evidence>
<accession>A0A1L9RXL1</accession>
<feature type="domain" description="Calponin-homology (CH)" evidence="5">
    <location>
        <begin position="629"/>
        <end position="748"/>
    </location>
</feature>
<dbReference type="PANTHER" id="PTHR22706:SF1">
    <property type="entry name" value="ASSEMBLY FACTOR FOR SPINDLE MICROTUBULES"/>
    <property type="match status" value="1"/>
</dbReference>
<feature type="region of interest" description="Disordered" evidence="4">
    <location>
        <begin position="259"/>
        <end position="334"/>
    </location>
</feature>
<dbReference type="GO" id="GO:0007051">
    <property type="term" value="P:spindle organization"/>
    <property type="evidence" value="ECO:0007669"/>
    <property type="project" value="TreeGrafter"/>
</dbReference>
<dbReference type="Gene3D" id="1.10.418.10">
    <property type="entry name" value="Calponin-like domain"/>
    <property type="match status" value="1"/>
</dbReference>
<dbReference type="GeneID" id="63750549"/>
<dbReference type="CDD" id="cd21223">
    <property type="entry name" value="CH_ASPM_rpt1"/>
    <property type="match status" value="1"/>
</dbReference>
<keyword evidence="2" id="KW-0963">Cytoplasm</keyword>
<feature type="region of interest" description="Disordered" evidence="4">
    <location>
        <begin position="56"/>
        <end position="132"/>
    </location>
</feature>
<dbReference type="VEuPathDB" id="FungiDB:ASPWEDRAFT_37503"/>
<dbReference type="PROSITE" id="PS50021">
    <property type="entry name" value="CH"/>
    <property type="match status" value="1"/>
</dbReference>
<dbReference type="PANTHER" id="PTHR22706">
    <property type="entry name" value="ASSEMBLY FACTOR FOR SPINDLE MICROTUBULES"/>
    <property type="match status" value="1"/>
</dbReference>
<dbReference type="AlphaFoldDB" id="A0A1L9RXL1"/>
<evidence type="ECO:0000256" key="1">
    <source>
        <dbReference type="ARBA" id="ARBA00004496"/>
    </source>
</evidence>
<keyword evidence="3" id="KW-0112">Calmodulin-binding</keyword>
<name>A0A1L9RXL1_ASPWE</name>
<evidence type="ECO:0000256" key="3">
    <source>
        <dbReference type="ARBA" id="ARBA00022860"/>
    </source>
</evidence>
<dbReference type="SUPFAM" id="SSF47576">
    <property type="entry name" value="Calponin-homology domain, CH-domain"/>
    <property type="match status" value="1"/>
</dbReference>
<dbReference type="OrthoDB" id="76388at2759"/>
<dbReference type="GO" id="GO:0051295">
    <property type="term" value="P:establishment of meiotic spindle localization"/>
    <property type="evidence" value="ECO:0007669"/>
    <property type="project" value="TreeGrafter"/>
</dbReference>
<dbReference type="GO" id="GO:0000278">
    <property type="term" value="P:mitotic cell cycle"/>
    <property type="evidence" value="ECO:0007669"/>
    <property type="project" value="TreeGrafter"/>
</dbReference>
<protein>
    <recommendedName>
        <fullName evidence="5">Calponin-homology (CH) domain-containing protein</fullName>
    </recommendedName>
</protein>
<dbReference type="RefSeq" id="XP_040693356.1">
    <property type="nucleotide sequence ID" value="XM_040834701.1"/>
</dbReference>